<dbReference type="SUPFAM" id="SSF57840">
    <property type="entry name" value="Ribosomal protein L36"/>
    <property type="match status" value="1"/>
</dbReference>
<dbReference type="Proteomes" id="UP001323405">
    <property type="component" value="Unassembled WGS sequence"/>
</dbReference>
<dbReference type="EMBL" id="JAFFHA010000007">
    <property type="protein sequence ID" value="KAK4653048.1"/>
    <property type="molecule type" value="Genomic_DNA"/>
</dbReference>
<dbReference type="GeneID" id="87910792"/>
<dbReference type="InterPro" id="IPR000473">
    <property type="entry name" value="Ribosomal_bL36"/>
</dbReference>
<keyword evidence="7" id="KW-1185">Reference proteome</keyword>
<name>A0ABR0GBD7_9PEZI</name>
<organism evidence="6 7">
    <name type="scientific">Podospora pseudocomata</name>
    <dbReference type="NCBI Taxonomy" id="2093779"/>
    <lineage>
        <taxon>Eukaryota</taxon>
        <taxon>Fungi</taxon>
        <taxon>Dikarya</taxon>
        <taxon>Ascomycota</taxon>
        <taxon>Pezizomycotina</taxon>
        <taxon>Sordariomycetes</taxon>
        <taxon>Sordariomycetidae</taxon>
        <taxon>Sordariales</taxon>
        <taxon>Podosporaceae</taxon>
        <taxon>Podospora</taxon>
    </lineage>
</organism>
<evidence type="ECO:0000256" key="2">
    <source>
        <dbReference type="ARBA" id="ARBA00022980"/>
    </source>
</evidence>
<evidence type="ECO:0000256" key="1">
    <source>
        <dbReference type="ARBA" id="ARBA00007645"/>
    </source>
</evidence>
<dbReference type="Pfam" id="PF00444">
    <property type="entry name" value="Ribosomal_L36"/>
    <property type="match status" value="1"/>
</dbReference>
<reference evidence="6 7" key="1">
    <citation type="journal article" date="2023" name="bioRxiv">
        <title>High-quality genome assemblies of four members of thePodospora anserinaspecies complex.</title>
        <authorList>
            <person name="Ament-Velasquez S.L."/>
            <person name="Vogan A.A."/>
            <person name="Wallerman O."/>
            <person name="Hartmann F."/>
            <person name="Gautier V."/>
            <person name="Silar P."/>
            <person name="Giraud T."/>
            <person name="Johannesson H."/>
        </authorList>
    </citation>
    <scope>NUCLEOTIDE SEQUENCE [LARGE SCALE GENOMIC DNA]</scope>
    <source>
        <strain evidence="6 7">CBS 415.72m</strain>
    </source>
</reference>
<dbReference type="NCBIfam" id="TIGR01022">
    <property type="entry name" value="rpmJ_bact"/>
    <property type="match status" value="1"/>
</dbReference>
<dbReference type="PANTHER" id="PTHR18804:SF16">
    <property type="entry name" value="RIBOSOMAL PROTEIN"/>
    <property type="match status" value="1"/>
</dbReference>
<evidence type="ECO:0000313" key="7">
    <source>
        <dbReference type="Proteomes" id="UP001323405"/>
    </source>
</evidence>
<evidence type="ECO:0000313" key="6">
    <source>
        <dbReference type="EMBL" id="KAK4653048.1"/>
    </source>
</evidence>
<dbReference type="InterPro" id="IPR035977">
    <property type="entry name" value="Ribosomal_bL36_sp"/>
</dbReference>
<dbReference type="HAMAP" id="MF_00251">
    <property type="entry name" value="Ribosomal_bL36"/>
    <property type="match status" value="1"/>
</dbReference>
<evidence type="ECO:0000256" key="5">
    <source>
        <dbReference type="SAM" id="MobiDB-lite"/>
    </source>
</evidence>
<gene>
    <name evidence="6" type="ORF">QC762_504600</name>
</gene>
<evidence type="ECO:0000256" key="3">
    <source>
        <dbReference type="ARBA" id="ARBA00023274"/>
    </source>
</evidence>
<feature type="region of interest" description="Disordered" evidence="5">
    <location>
        <begin position="14"/>
        <end position="80"/>
    </location>
</feature>
<keyword evidence="2 4" id="KW-0689">Ribosomal protein</keyword>
<dbReference type="InterPro" id="IPR052010">
    <property type="entry name" value="Ribosomal_LSU_bL36"/>
</dbReference>
<proteinExistence type="inferred from homology"/>
<comment type="caution">
    <text evidence="6">The sequence shown here is derived from an EMBL/GenBank/DDBJ whole genome shotgun (WGS) entry which is preliminary data.</text>
</comment>
<keyword evidence="3 4" id="KW-0687">Ribonucleoprotein</keyword>
<feature type="compositionally biased region" description="Basic and acidic residues" evidence="5">
    <location>
        <begin position="56"/>
        <end position="65"/>
    </location>
</feature>
<dbReference type="PANTHER" id="PTHR18804">
    <property type="entry name" value="RIBOSOMAL PROTEIN"/>
    <property type="match status" value="1"/>
</dbReference>
<sequence>MVCLGSKSRVRVTHVPPLNPKVHPRDPLPPNPCLRPTHLPNARTTSKPVGPSTLRFIDDSERDTRASVTNKRNRNNPSPRSIQAMASLSLLARSMRTLSLSSTTALRTVARPKTSTVATRFQTTRSLSSKSHGLFCSCCRPALSKIVSQTTQTAPTSNGAAASKAVGVAVQQTRGMKVHSSVKKRCEHCKVVRRKAGKRHRGYIYIICPANPRHKQRQG</sequence>
<comment type="similarity">
    <text evidence="1 4">Belongs to the bacterial ribosomal protein bL36 family.</text>
</comment>
<evidence type="ECO:0000256" key="4">
    <source>
        <dbReference type="RuleBase" id="RU000570"/>
    </source>
</evidence>
<protein>
    <recommendedName>
        <fullName evidence="4">Ribosomal protein</fullName>
    </recommendedName>
</protein>
<dbReference type="RefSeq" id="XP_062742023.1">
    <property type="nucleotide sequence ID" value="XM_062890885.1"/>
</dbReference>
<accession>A0ABR0GBD7</accession>